<comment type="caution">
    <text evidence="1">The sequence shown here is derived from an EMBL/GenBank/DDBJ whole genome shotgun (WGS) entry which is preliminary data.</text>
</comment>
<sequence length="129" mass="14404">MADNPKLHCCGIVELVPPPQPPAKPSNKRPLITGCAEVERTTRSSHHDGSGGGFATQFDKKHKAEGFVDRTTGRAGFKEEVKYKSTVKVDDKWSGCTDVYSTQVKFKRVTYQPAVKAVPRFKNKRVNYH</sequence>
<dbReference type="EMBL" id="JBJKBG010000003">
    <property type="protein sequence ID" value="KAL3746095.1"/>
    <property type="molecule type" value="Genomic_DNA"/>
</dbReference>
<gene>
    <name evidence="1" type="ORF">ACJRO7_015105</name>
</gene>
<dbReference type="Proteomes" id="UP001634007">
    <property type="component" value="Unassembled WGS sequence"/>
</dbReference>
<protein>
    <submittedName>
        <fullName evidence="1">Uncharacterized protein</fullName>
    </submittedName>
</protein>
<proteinExistence type="predicted"/>
<reference evidence="1 2" key="1">
    <citation type="submission" date="2024-11" db="EMBL/GenBank/DDBJ databases">
        <title>Chromosome-level genome assembly of Eucalyptus globulus Labill. provides insights into its genome evolution.</title>
        <authorList>
            <person name="Li X."/>
        </authorList>
    </citation>
    <scope>NUCLEOTIDE SEQUENCE [LARGE SCALE GENOMIC DNA]</scope>
    <source>
        <strain evidence="1">CL2024</strain>
        <tissue evidence="1">Fresh tender leaves</tissue>
    </source>
</reference>
<accession>A0ABD3L2G4</accession>
<dbReference type="AlphaFoldDB" id="A0ABD3L2G4"/>
<organism evidence="1 2">
    <name type="scientific">Eucalyptus globulus</name>
    <name type="common">Tasmanian blue gum</name>
    <dbReference type="NCBI Taxonomy" id="34317"/>
    <lineage>
        <taxon>Eukaryota</taxon>
        <taxon>Viridiplantae</taxon>
        <taxon>Streptophyta</taxon>
        <taxon>Embryophyta</taxon>
        <taxon>Tracheophyta</taxon>
        <taxon>Spermatophyta</taxon>
        <taxon>Magnoliopsida</taxon>
        <taxon>eudicotyledons</taxon>
        <taxon>Gunneridae</taxon>
        <taxon>Pentapetalae</taxon>
        <taxon>rosids</taxon>
        <taxon>malvids</taxon>
        <taxon>Myrtales</taxon>
        <taxon>Myrtaceae</taxon>
        <taxon>Myrtoideae</taxon>
        <taxon>Eucalypteae</taxon>
        <taxon>Eucalyptus</taxon>
    </lineage>
</organism>
<evidence type="ECO:0000313" key="2">
    <source>
        <dbReference type="Proteomes" id="UP001634007"/>
    </source>
</evidence>
<keyword evidence="2" id="KW-1185">Reference proteome</keyword>
<evidence type="ECO:0000313" key="1">
    <source>
        <dbReference type="EMBL" id="KAL3746095.1"/>
    </source>
</evidence>
<name>A0ABD3L2G4_EUCGL</name>